<protein>
    <submittedName>
        <fullName evidence="1">Uncharacterized protein</fullName>
    </submittedName>
</protein>
<keyword evidence="2" id="KW-1185">Reference proteome</keyword>
<dbReference type="Proteomes" id="UP000247371">
    <property type="component" value="Unassembled WGS sequence"/>
</dbReference>
<dbReference type="EMBL" id="NKUB01000013">
    <property type="protein sequence ID" value="PYD69195.1"/>
    <property type="molecule type" value="Genomic_DNA"/>
</dbReference>
<proteinExistence type="predicted"/>
<name>A0A2V4RKH2_9PROT</name>
<evidence type="ECO:0000313" key="2">
    <source>
        <dbReference type="Proteomes" id="UP000247371"/>
    </source>
</evidence>
<dbReference type="AlphaFoldDB" id="A0A2V4RKH2"/>
<evidence type="ECO:0000313" key="1">
    <source>
        <dbReference type="EMBL" id="PYD69195.1"/>
    </source>
</evidence>
<organism evidence="1 2">
    <name type="scientific">Komagataeibacter swingsii</name>
    <dbReference type="NCBI Taxonomy" id="215220"/>
    <lineage>
        <taxon>Bacteria</taxon>
        <taxon>Pseudomonadati</taxon>
        <taxon>Pseudomonadota</taxon>
        <taxon>Alphaproteobacteria</taxon>
        <taxon>Acetobacterales</taxon>
        <taxon>Acetobacteraceae</taxon>
        <taxon>Komagataeibacter</taxon>
    </lineage>
</organism>
<reference evidence="1 2" key="1">
    <citation type="submission" date="2017-07" db="EMBL/GenBank/DDBJ databases">
        <title>A draft genome sequence of Komagataeibacter swingsii LMG 22125.</title>
        <authorList>
            <person name="Skraban J."/>
            <person name="Cleenwerck I."/>
            <person name="Vandamme P."/>
            <person name="Trcek J."/>
        </authorList>
    </citation>
    <scope>NUCLEOTIDE SEQUENCE [LARGE SCALE GENOMIC DNA]</scope>
    <source>
        <strain evidence="1 2">LMG 22125</strain>
    </source>
</reference>
<sequence>MENTHLIPGSRRFYPQGCPDIRPPNLWIRRRGTRQKFLVKLFSKSFRERRLFEKRRHPKTFILFKNNPLTMPRKVLHVIPHMPQRITH</sequence>
<comment type="caution">
    <text evidence="1">The sequence shown here is derived from an EMBL/GenBank/DDBJ whole genome shotgun (WGS) entry which is preliminary data.</text>
</comment>
<gene>
    <name evidence="1" type="ORF">CFR76_11105</name>
</gene>
<accession>A0A2V4RKH2</accession>